<proteinExistence type="predicted"/>
<reference evidence="1" key="1">
    <citation type="submission" date="2018-02" db="EMBL/GenBank/DDBJ databases">
        <title>Rhizophora mucronata_Transcriptome.</title>
        <authorList>
            <person name="Meera S.P."/>
            <person name="Sreeshan A."/>
            <person name="Augustine A."/>
        </authorList>
    </citation>
    <scope>NUCLEOTIDE SEQUENCE</scope>
    <source>
        <tissue evidence="1">Leaf</tissue>
    </source>
</reference>
<sequence>MPTLINSPAHEPYSHSDELEPTLFSIISLSNNPSGKVGGLSLFTGKRINPFETSQ</sequence>
<organism evidence="1">
    <name type="scientific">Rhizophora mucronata</name>
    <name type="common">Asiatic mangrove</name>
    <dbReference type="NCBI Taxonomy" id="61149"/>
    <lineage>
        <taxon>Eukaryota</taxon>
        <taxon>Viridiplantae</taxon>
        <taxon>Streptophyta</taxon>
        <taxon>Embryophyta</taxon>
        <taxon>Tracheophyta</taxon>
        <taxon>Spermatophyta</taxon>
        <taxon>Magnoliopsida</taxon>
        <taxon>eudicotyledons</taxon>
        <taxon>Gunneridae</taxon>
        <taxon>Pentapetalae</taxon>
        <taxon>rosids</taxon>
        <taxon>fabids</taxon>
        <taxon>Malpighiales</taxon>
        <taxon>Rhizophoraceae</taxon>
        <taxon>Rhizophora</taxon>
    </lineage>
</organism>
<dbReference type="AlphaFoldDB" id="A0A2P2PUN2"/>
<dbReference type="EMBL" id="GGEC01077947">
    <property type="protein sequence ID" value="MBX58431.1"/>
    <property type="molecule type" value="Transcribed_RNA"/>
</dbReference>
<accession>A0A2P2PUN2</accession>
<evidence type="ECO:0000313" key="1">
    <source>
        <dbReference type="EMBL" id="MBX58431.1"/>
    </source>
</evidence>
<protein>
    <submittedName>
        <fullName evidence="1">Uncharacterized protein</fullName>
    </submittedName>
</protein>
<name>A0A2P2PUN2_RHIMU</name>